<dbReference type="GO" id="GO:0005634">
    <property type="term" value="C:nucleus"/>
    <property type="evidence" value="ECO:0007669"/>
    <property type="project" value="TreeGrafter"/>
</dbReference>
<keyword evidence="2" id="KW-0238">DNA-binding</keyword>
<dbReference type="GO" id="GO:0003690">
    <property type="term" value="F:double-stranded DNA binding"/>
    <property type="evidence" value="ECO:0007669"/>
    <property type="project" value="TreeGrafter"/>
</dbReference>
<evidence type="ECO:0000313" key="2">
    <source>
        <dbReference type="EMBL" id="OUS42047.1"/>
    </source>
</evidence>
<dbReference type="Proteomes" id="UP000195557">
    <property type="component" value="Unassembled WGS sequence"/>
</dbReference>
<dbReference type="GO" id="GO:0006260">
    <property type="term" value="P:DNA replication"/>
    <property type="evidence" value="ECO:0007669"/>
    <property type="project" value="TreeGrafter"/>
</dbReference>
<dbReference type="PANTHER" id="PTHR12805">
    <property type="entry name" value="KIN17 KIN, ANTIGENIC DETERMINANT OF RECA PROTEIN HOMOLOG"/>
    <property type="match status" value="1"/>
</dbReference>
<gene>
    <name evidence="2" type="ORF">BE221DRAFT_63309</name>
</gene>
<dbReference type="GO" id="GO:0006974">
    <property type="term" value="P:DNA damage response"/>
    <property type="evidence" value="ECO:0007669"/>
    <property type="project" value="TreeGrafter"/>
</dbReference>
<protein>
    <submittedName>
        <fullName evidence="2">Domain of Kin17 curved DNA-binding protein-domain-containing protein</fullName>
    </submittedName>
</protein>
<dbReference type="InterPro" id="IPR019447">
    <property type="entry name" value="DNA/RNA-bd_Kin17_WH-like_dom"/>
</dbReference>
<name>A0A1Y5I042_OSTTA</name>
<dbReference type="Gene3D" id="1.10.10.2030">
    <property type="entry name" value="DNA/RNA-binding protein Kin17, conserved domain"/>
    <property type="match status" value="1"/>
</dbReference>
<accession>A0A1Y5I042</accession>
<dbReference type="InterPro" id="IPR037321">
    <property type="entry name" value="KIN17-like"/>
</dbReference>
<dbReference type="AlphaFoldDB" id="A0A1Y5I042"/>
<dbReference type="SMART" id="SM01253">
    <property type="entry name" value="Kin17_mid"/>
    <property type="match status" value="1"/>
</dbReference>
<organism evidence="2">
    <name type="scientific">Ostreococcus tauri</name>
    <name type="common">Marine green alga</name>
    <dbReference type="NCBI Taxonomy" id="70448"/>
    <lineage>
        <taxon>Eukaryota</taxon>
        <taxon>Viridiplantae</taxon>
        <taxon>Chlorophyta</taxon>
        <taxon>Mamiellophyceae</taxon>
        <taxon>Mamiellales</taxon>
        <taxon>Bathycoccaceae</taxon>
        <taxon>Ostreococcus</taxon>
    </lineage>
</organism>
<dbReference type="Pfam" id="PF10357">
    <property type="entry name" value="WH_KIN17"/>
    <property type="match status" value="1"/>
</dbReference>
<proteinExistence type="predicted"/>
<reference evidence="2" key="1">
    <citation type="submission" date="2017-04" db="EMBL/GenBank/DDBJ databases">
        <title>Population genomics of picophytoplankton unveils novel chromosome hypervariability.</title>
        <authorList>
            <consortium name="DOE Joint Genome Institute"/>
            <person name="Blanc-Mathieu R."/>
            <person name="Krasovec M."/>
            <person name="Hebrard M."/>
            <person name="Yau S."/>
            <person name="Desgranges E."/>
            <person name="Martin J."/>
            <person name="Schackwitz W."/>
            <person name="Kuo A."/>
            <person name="Salin G."/>
            <person name="Donnadieu C."/>
            <person name="Desdevises Y."/>
            <person name="Sanchez-Ferandin S."/>
            <person name="Moreau H."/>
            <person name="Rivals E."/>
            <person name="Grigoriev I.V."/>
            <person name="Grimsley N."/>
            <person name="Eyre-Walker A."/>
            <person name="Piganeau G."/>
        </authorList>
    </citation>
    <scope>NUCLEOTIDE SEQUENCE [LARGE SCALE GENOMIC DNA]</scope>
    <source>
        <strain evidence="2">RCC 1115</strain>
    </source>
</reference>
<sequence length="196" mass="22565">MGQGNNPLRAISKHLKSKGLQKLRWYCQLCEKQCRDENGFKCHCASENHLRRVQLFGSNPKRVVDEYSIIFEHNFIKALQVSYRRVRVEATKVYNEVVAHKSHIHMNATKWTTLTEFVKHLGSRSDCAIEETTKGWFIIYSPGDTEDALLRQNERKRSRESTDDRLMQEVISCNSLFCNFSAELSGCSVAVESCEG</sequence>
<dbReference type="EMBL" id="KZ155839">
    <property type="protein sequence ID" value="OUS42047.1"/>
    <property type="molecule type" value="Genomic_DNA"/>
</dbReference>
<dbReference type="PANTHER" id="PTHR12805:SF0">
    <property type="entry name" value="DNA_RNA-BINDING PROTEIN KIN17"/>
    <property type="match status" value="1"/>
</dbReference>
<feature type="domain" description="DNA/RNA-binding protein Kin17 WH-like" evidence="1">
    <location>
        <begin position="51"/>
        <end position="172"/>
    </location>
</feature>
<dbReference type="InterPro" id="IPR036236">
    <property type="entry name" value="Znf_C2H2_sf"/>
</dbReference>
<dbReference type="InterPro" id="IPR056767">
    <property type="entry name" value="C2H2-Znf_KIN17"/>
</dbReference>
<dbReference type="InterPro" id="IPR038254">
    <property type="entry name" value="KIN17_WH-like_sf"/>
</dbReference>
<dbReference type="Pfam" id="PF25095">
    <property type="entry name" value="C2H2-zf_KIN17"/>
    <property type="match status" value="1"/>
</dbReference>
<evidence type="ECO:0000259" key="1">
    <source>
        <dbReference type="SMART" id="SM01253"/>
    </source>
</evidence>
<dbReference type="SUPFAM" id="SSF57667">
    <property type="entry name" value="beta-beta-alpha zinc fingers"/>
    <property type="match status" value="1"/>
</dbReference>